<protein>
    <submittedName>
        <fullName evidence="1">Thioesterase</fullName>
    </submittedName>
</protein>
<dbReference type="InterPro" id="IPR029069">
    <property type="entry name" value="HotDog_dom_sf"/>
</dbReference>
<reference evidence="2" key="1">
    <citation type="journal article" date="2019" name="Int. J. Syst. Evol. Microbiol.">
        <title>The Global Catalogue of Microorganisms (GCM) 10K type strain sequencing project: providing services to taxonomists for standard genome sequencing and annotation.</title>
        <authorList>
            <consortium name="The Broad Institute Genomics Platform"/>
            <consortium name="The Broad Institute Genome Sequencing Center for Infectious Disease"/>
            <person name="Wu L."/>
            <person name="Ma J."/>
        </authorList>
    </citation>
    <scope>NUCLEOTIDE SEQUENCE [LARGE SCALE GENOMIC DNA]</scope>
    <source>
        <strain evidence="2">CGMCC 1.6784</strain>
    </source>
</reference>
<dbReference type="Gene3D" id="3.10.129.10">
    <property type="entry name" value="Hotdog Thioesterase"/>
    <property type="match status" value="1"/>
</dbReference>
<keyword evidence="2" id="KW-1185">Reference proteome</keyword>
<organism evidence="1 2">
    <name type="scientific">Novosphingobium indicum</name>
    <dbReference type="NCBI Taxonomy" id="462949"/>
    <lineage>
        <taxon>Bacteria</taxon>
        <taxon>Pseudomonadati</taxon>
        <taxon>Pseudomonadota</taxon>
        <taxon>Alphaproteobacteria</taxon>
        <taxon>Sphingomonadales</taxon>
        <taxon>Sphingomonadaceae</taxon>
        <taxon>Novosphingobium</taxon>
    </lineage>
</organism>
<dbReference type="EMBL" id="BMLK01000001">
    <property type="protein sequence ID" value="GGN40804.1"/>
    <property type="molecule type" value="Genomic_DNA"/>
</dbReference>
<dbReference type="Proteomes" id="UP000605099">
    <property type="component" value="Unassembled WGS sequence"/>
</dbReference>
<dbReference type="Pfam" id="PF13279">
    <property type="entry name" value="4HBT_2"/>
    <property type="match status" value="1"/>
</dbReference>
<dbReference type="SUPFAM" id="SSF54637">
    <property type="entry name" value="Thioesterase/thiol ester dehydrase-isomerase"/>
    <property type="match status" value="1"/>
</dbReference>
<name>A0ABQ2J9D5_9SPHN</name>
<accession>A0ABQ2J9D5</accession>
<dbReference type="RefSeq" id="WP_188817345.1">
    <property type="nucleotide sequence ID" value="NZ_BMLK01000001.1"/>
</dbReference>
<proteinExistence type="predicted"/>
<evidence type="ECO:0000313" key="1">
    <source>
        <dbReference type="EMBL" id="GGN40804.1"/>
    </source>
</evidence>
<comment type="caution">
    <text evidence="1">The sequence shown here is derived from an EMBL/GenBank/DDBJ whole genome shotgun (WGS) entry which is preliminary data.</text>
</comment>
<dbReference type="CDD" id="cd00586">
    <property type="entry name" value="4HBT"/>
    <property type="match status" value="1"/>
</dbReference>
<evidence type="ECO:0000313" key="2">
    <source>
        <dbReference type="Proteomes" id="UP000605099"/>
    </source>
</evidence>
<gene>
    <name evidence="1" type="ORF">GCM10011349_02020</name>
</gene>
<sequence>MAKPDPALLNPARYPFTTTIEPRFGDLDVNLHVNNVAMAGLLEDSRVRFHRQCGYRNLLVGMTSMVASVAIEYLGEAAYPDSVEIGCAMEHVGRTSHRLVQVVTQHGTPIVFARTVLVTVGPDGPAPLPESFATSIEPWMLRA</sequence>